<accession>A0A5E4M994</accession>
<evidence type="ECO:0000313" key="2">
    <source>
        <dbReference type="EMBL" id="VVC27408.1"/>
    </source>
</evidence>
<keyword evidence="1" id="KW-0175">Coiled coil</keyword>
<keyword evidence="3" id="KW-1185">Reference proteome</keyword>
<feature type="coiled-coil region" evidence="1">
    <location>
        <begin position="32"/>
        <end position="59"/>
    </location>
</feature>
<organism evidence="2 3">
    <name type="scientific">Cinara cedri</name>
    <dbReference type="NCBI Taxonomy" id="506608"/>
    <lineage>
        <taxon>Eukaryota</taxon>
        <taxon>Metazoa</taxon>
        <taxon>Ecdysozoa</taxon>
        <taxon>Arthropoda</taxon>
        <taxon>Hexapoda</taxon>
        <taxon>Insecta</taxon>
        <taxon>Pterygota</taxon>
        <taxon>Neoptera</taxon>
        <taxon>Paraneoptera</taxon>
        <taxon>Hemiptera</taxon>
        <taxon>Sternorrhyncha</taxon>
        <taxon>Aphidomorpha</taxon>
        <taxon>Aphidoidea</taxon>
        <taxon>Aphididae</taxon>
        <taxon>Lachninae</taxon>
        <taxon>Cinara</taxon>
    </lineage>
</organism>
<evidence type="ECO:0000256" key="1">
    <source>
        <dbReference type="SAM" id="Coils"/>
    </source>
</evidence>
<dbReference type="AlphaFoldDB" id="A0A5E4M994"/>
<dbReference type="EMBL" id="CABPRJ010000108">
    <property type="protein sequence ID" value="VVC27408.1"/>
    <property type="molecule type" value="Genomic_DNA"/>
</dbReference>
<gene>
    <name evidence="2" type="ORF">CINCED_3A005055</name>
</gene>
<dbReference type="Proteomes" id="UP000325440">
    <property type="component" value="Unassembled WGS sequence"/>
</dbReference>
<name>A0A5E4M994_9HEMI</name>
<proteinExistence type="predicted"/>
<dbReference type="OrthoDB" id="8299853at2759"/>
<sequence>MNNAMKILADNELREFYDRGIQNGTLSPVIPYEECKTKMEDKKKEMEILKGDLKKVEELMKSITGSISVINEKKQSIFHCINHQNDCVKEMEGRRHRYRYFQQKIDIYQKRIDECQKEIDKCINPMQKVLVVSHKKQELLMI</sequence>
<protein>
    <submittedName>
        <fullName evidence="2">Uncharacterized protein</fullName>
    </submittedName>
</protein>
<reference evidence="2 3" key="1">
    <citation type="submission" date="2019-08" db="EMBL/GenBank/DDBJ databases">
        <authorList>
            <person name="Alioto T."/>
            <person name="Alioto T."/>
            <person name="Gomez Garrido J."/>
        </authorList>
    </citation>
    <scope>NUCLEOTIDE SEQUENCE [LARGE SCALE GENOMIC DNA]</scope>
</reference>
<evidence type="ECO:0000313" key="3">
    <source>
        <dbReference type="Proteomes" id="UP000325440"/>
    </source>
</evidence>